<dbReference type="eggNOG" id="COG4634">
    <property type="taxonomic scope" value="Bacteria"/>
</dbReference>
<comment type="caution">
    <text evidence="2">The sequence shown here is derived from an EMBL/GenBank/DDBJ whole genome shotgun (WGS) entry which is preliminary data.</text>
</comment>
<evidence type="ECO:0000313" key="2">
    <source>
        <dbReference type="EMBL" id="EFO79776.1"/>
    </source>
</evidence>
<feature type="domain" description="DUF5615" evidence="1">
    <location>
        <begin position="2"/>
        <end position="87"/>
    </location>
</feature>
<dbReference type="InterPro" id="IPR041049">
    <property type="entry name" value="DUF5615"/>
</dbReference>
<dbReference type="HOGENOM" id="CLU_150003_3_2_0"/>
<gene>
    <name evidence="2" type="ORF">OSCT_2374</name>
</gene>
<evidence type="ECO:0000313" key="3">
    <source>
        <dbReference type="Proteomes" id="UP000054010"/>
    </source>
</evidence>
<protein>
    <recommendedName>
        <fullName evidence="1">DUF5615 domain-containing protein</fullName>
    </recommendedName>
</protein>
<dbReference type="EMBL" id="ADVR01000103">
    <property type="protein sequence ID" value="EFO79776.1"/>
    <property type="molecule type" value="Genomic_DNA"/>
</dbReference>
<reference evidence="2 3" key="1">
    <citation type="journal article" date="2011" name="J. Bacteriol.">
        <title>Draft genome sequence of the anoxygenic filamentous phototrophic bacterium Oscillochloris trichoides subsp. DG-6.</title>
        <authorList>
            <person name="Kuznetsov B.B."/>
            <person name="Ivanovsky R.N."/>
            <person name="Keppen O.I."/>
            <person name="Sukhacheva M.V."/>
            <person name="Bumazhkin B.K."/>
            <person name="Patutina E.O."/>
            <person name="Beletsky A.V."/>
            <person name="Mardanov A.V."/>
            <person name="Baslerov R.V."/>
            <person name="Panteleeva A.N."/>
            <person name="Kolganova T.V."/>
            <person name="Ravin N.V."/>
            <person name="Skryabin K.G."/>
        </authorList>
    </citation>
    <scope>NUCLEOTIDE SEQUENCE [LARGE SCALE GENOMIC DNA]</scope>
    <source>
        <strain evidence="2 3">DG-6</strain>
    </source>
</reference>
<dbReference type="AlphaFoldDB" id="E1IGC3"/>
<proteinExistence type="predicted"/>
<organism evidence="2 3">
    <name type="scientific">Oscillochloris trichoides DG-6</name>
    <dbReference type="NCBI Taxonomy" id="765420"/>
    <lineage>
        <taxon>Bacteria</taxon>
        <taxon>Bacillati</taxon>
        <taxon>Chloroflexota</taxon>
        <taxon>Chloroflexia</taxon>
        <taxon>Chloroflexales</taxon>
        <taxon>Chloroflexineae</taxon>
        <taxon>Oscillochloridaceae</taxon>
        <taxon>Oscillochloris</taxon>
    </lineage>
</organism>
<evidence type="ECO:0000259" key="1">
    <source>
        <dbReference type="Pfam" id="PF18480"/>
    </source>
</evidence>
<sequence>MVRRLEDCFPESSHVAYHGLDDADDFVIWSFAQANGFTIVTKDLDFNDLSALRGAPPKIIWIRIGNCTTNTVEQVVRTYATAIEQFVTLSSDSLLEIIPQPQK</sequence>
<dbReference type="STRING" id="765420.OSCT_2374"/>
<keyword evidence="3" id="KW-1185">Reference proteome</keyword>
<dbReference type="Proteomes" id="UP000054010">
    <property type="component" value="Unassembled WGS sequence"/>
</dbReference>
<accession>E1IGC3</accession>
<name>E1IGC3_9CHLR</name>
<dbReference type="Pfam" id="PF18480">
    <property type="entry name" value="DUF5615"/>
    <property type="match status" value="1"/>
</dbReference>